<organism evidence="5">
    <name type="scientific">Woronichinia naegeliana WA131</name>
    <dbReference type="NCBI Taxonomy" id="2824559"/>
    <lineage>
        <taxon>Bacteria</taxon>
        <taxon>Bacillati</taxon>
        <taxon>Cyanobacteriota</taxon>
        <taxon>Cyanophyceae</taxon>
        <taxon>Synechococcales</taxon>
        <taxon>Coelosphaeriaceae</taxon>
        <taxon>Woronichinia</taxon>
    </lineage>
</organism>
<dbReference type="InterPro" id="IPR018357">
    <property type="entry name" value="Hexapep_transf_CS"/>
</dbReference>
<keyword evidence="2" id="KW-0808">Transferase</keyword>
<dbReference type="GO" id="GO:0031470">
    <property type="term" value="C:carboxysome"/>
    <property type="evidence" value="ECO:0007669"/>
    <property type="project" value="UniProtKB-ARBA"/>
</dbReference>
<dbReference type="Pfam" id="PF00132">
    <property type="entry name" value="Hexapep"/>
    <property type="match status" value="1"/>
</dbReference>
<dbReference type="PROSITE" id="PS00101">
    <property type="entry name" value="HEXAPEP_TRANSFERASES"/>
    <property type="match status" value="1"/>
</dbReference>
<dbReference type="AlphaFoldDB" id="A0A977KSY0"/>
<reference evidence="5" key="1">
    <citation type="submission" date="2021-04" db="EMBL/GenBank/DDBJ databases">
        <title>Genome sequence of Woronichinia naegeliana from Washington state freshwater lake bloom.</title>
        <authorList>
            <person name="Dreher T.W."/>
        </authorList>
    </citation>
    <scope>NUCLEOTIDE SEQUENCE</scope>
    <source>
        <strain evidence="5">WA131</strain>
    </source>
</reference>
<accession>A0A977KSY0</accession>
<name>A0A977KSY0_9CYAN</name>
<dbReference type="PANTHER" id="PTHR42811">
    <property type="entry name" value="SERINE ACETYLTRANSFERASE"/>
    <property type="match status" value="1"/>
</dbReference>
<dbReference type="Proteomes" id="UP001065613">
    <property type="component" value="Chromosome"/>
</dbReference>
<dbReference type="GO" id="GO:0016746">
    <property type="term" value="F:acyltransferase activity"/>
    <property type="evidence" value="ECO:0007669"/>
    <property type="project" value="UniProtKB-KW"/>
</dbReference>
<dbReference type="InterPro" id="IPR001451">
    <property type="entry name" value="Hexapep"/>
</dbReference>
<dbReference type="CDD" id="cd03354">
    <property type="entry name" value="LbH_SAT"/>
    <property type="match status" value="1"/>
</dbReference>
<dbReference type="InterPro" id="IPR011004">
    <property type="entry name" value="Trimer_LpxA-like_sf"/>
</dbReference>
<dbReference type="Gene3D" id="2.160.10.10">
    <property type="entry name" value="Hexapeptide repeat proteins"/>
    <property type="match status" value="1"/>
</dbReference>
<evidence type="ECO:0000256" key="1">
    <source>
        <dbReference type="ARBA" id="ARBA00007274"/>
    </source>
</evidence>
<dbReference type="KEGG" id="wna:KA717_25595"/>
<keyword evidence="3" id="KW-0677">Repeat</keyword>
<sequence>MSDSSPNLSQLEEALPLCQQIREDWIAHGQDWTKPGFRAVALQRFGAWRMQIEPKLLRAPFSILYKFLYGLIRNFYGIELPYTVQLGRRVIIEHQHGIIIHGHCVIGDDCIIRQGVTLGNRYLEKPYDAPQLGDRVNVGAGAKILGKVKLGNDVNIGANTVVLSDIAPGQTAVGIPAKILTVSEKTAGVDKLGAIAIGENANKIEQSDKPF</sequence>
<evidence type="ECO:0000256" key="3">
    <source>
        <dbReference type="ARBA" id="ARBA00022737"/>
    </source>
</evidence>
<evidence type="ECO:0000256" key="4">
    <source>
        <dbReference type="ARBA" id="ARBA00023315"/>
    </source>
</evidence>
<dbReference type="GO" id="GO:0043886">
    <property type="term" value="F:structural constituent of carboxysome shell"/>
    <property type="evidence" value="ECO:0007669"/>
    <property type="project" value="UniProtKB-ARBA"/>
</dbReference>
<protein>
    <submittedName>
        <fullName evidence="5">Serine O-acetyltransferase</fullName>
    </submittedName>
</protein>
<dbReference type="EMBL" id="CP073041">
    <property type="protein sequence ID" value="UXE59251.1"/>
    <property type="molecule type" value="Genomic_DNA"/>
</dbReference>
<comment type="similarity">
    <text evidence="1">Belongs to the transferase hexapeptide repeat family.</text>
</comment>
<gene>
    <name evidence="5" type="ORF">KA717_25595</name>
</gene>
<evidence type="ECO:0000256" key="2">
    <source>
        <dbReference type="ARBA" id="ARBA00022679"/>
    </source>
</evidence>
<dbReference type="SUPFAM" id="SSF51161">
    <property type="entry name" value="Trimeric LpxA-like enzymes"/>
    <property type="match status" value="1"/>
</dbReference>
<proteinExistence type="inferred from homology"/>
<evidence type="ECO:0000313" key="5">
    <source>
        <dbReference type="EMBL" id="UXE59251.1"/>
    </source>
</evidence>
<keyword evidence="4" id="KW-0012">Acyltransferase</keyword>
<dbReference type="InterPro" id="IPR045304">
    <property type="entry name" value="LbH_SAT"/>
</dbReference>